<feature type="chain" id="PRO_5016090649" evidence="2">
    <location>
        <begin position="23"/>
        <end position="68"/>
    </location>
</feature>
<dbReference type="KEGG" id="meti:DK427_01960"/>
<feature type="signal peptide" evidence="2">
    <location>
        <begin position="1"/>
        <end position="22"/>
    </location>
</feature>
<reference evidence="3 4" key="1">
    <citation type="submission" date="2018-05" db="EMBL/GenBank/DDBJ databases">
        <title>Complete Genome Sequence of Methylobacterium sp. 17Sr1-43.</title>
        <authorList>
            <person name="Srinivasan S."/>
        </authorList>
    </citation>
    <scope>NUCLEOTIDE SEQUENCE [LARGE SCALE GENOMIC DNA]</scope>
    <source>
        <strain evidence="3 4">17Sr1-43</strain>
    </source>
</reference>
<name>A0A2U8VM24_9HYPH</name>
<dbReference type="EMBL" id="CP029551">
    <property type="protein sequence ID" value="AWN34653.1"/>
    <property type="molecule type" value="Genomic_DNA"/>
</dbReference>
<dbReference type="AlphaFoldDB" id="A0A2U8VM24"/>
<keyword evidence="1" id="KW-0472">Membrane</keyword>
<feature type="transmembrane region" description="Helical" evidence="1">
    <location>
        <begin position="38"/>
        <end position="60"/>
    </location>
</feature>
<dbReference type="Proteomes" id="UP000246058">
    <property type="component" value="Chromosome"/>
</dbReference>
<keyword evidence="1" id="KW-0812">Transmembrane</keyword>
<evidence type="ECO:0000256" key="1">
    <source>
        <dbReference type="SAM" id="Phobius"/>
    </source>
</evidence>
<evidence type="ECO:0000313" key="4">
    <source>
        <dbReference type="Proteomes" id="UP000246058"/>
    </source>
</evidence>
<evidence type="ECO:0000313" key="3">
    <source>
        <dbReference type="EMBL" id="AWN34653.1"/>
    </source>
</evidence>
<proteinExistence type="predicted"/>
<accession>A0A2U8VM24</accession>
<sequence length="68" mass="7320">MFSTSKVGRLAVPALASGPASAAGDVEPLQWFSGTLSSASFLAALCLVLIAIFYSTRWLIHLLLRRIR</sequence>
<keyword evidence="4" id="KW-1185">Reference proteome</keyword>
<gene>
    <name evidence="3" type="ORF">DK427_01960</name>
</gene>
<protein>
    <submittedName>
        <fullName evidence="3">Uncharacterized protein</fullName>
    </submittedName>
</protein>
<keyword evidence="2" id="KW-0732">Signal</keyword>
<organism evidence="3 4">
    <name type="scientific">Methylobacterium radiodurans</name>
    <dbReference type="NCBI Taxonomy" id="2202828"/>
    <lineage>
        <taxon>Bacteria</taxon>
        <taxon>Pseudomonadati</taxon>
        <taxon>Pseudomonadota</taxon>
        <taxon>Alphaproteobacteria</taxon>
        <taxon>Hyphomicrobiales</taxon>
        <taxon>Methylobacteriaceae</taxon>
        <taxon>Methylobacterium</taxon>
    </lineage>
</organism>
<evidence type="ECO:0000256" key="2">
    <source>
        <dbReference type="SAM" id="SignalP"/>
    </source>
</evidence>
<keyword evidence="1" id="KW-1133">Transmembrane helix</keyword>